<feature type="signal peptide" evidence="2">
    <location>
        <begin position="1"/>
        <end position="21"/>
    </location>
</feature>
<organism evidence="3 4">
    <name type="scientific">Nephila pilipes</name>
    <name type="common">Giant wood spider</name>
    <name type="synonym">Nephila maculata</name>
    <dbReference type="NCBI Taxonomy" id="299642"/>
    <lineage>
        <taxon>Eukaryota</taxon>
        <taxon>Metazoa</taxon>
        <taxon>Ecdysozoa</taxon>
        <taxon>Arthropoda</taxon>
        <taxon>Chelicerata</taxon>
        <taxon>Arachnida</taxon>
        <taxon>Araneae</taxon>
        <taxon>Araneomorphae</taxon>
        <taxon>Entelegynae</taxon>
        <taxon>Araneoidea</taxon>
        <taxon>Nephilidae</taxon>
        <taxon>Nephila</taxon>
    </lineage>
</organism>
<gene>
    <name evidence="3" type="primary">NCL1_31521</name>
    <name evidence="3" type="ORF">NPIL_238701</name>
</gene>
<sequence>MYLLIPKLILFASFYLFGVSSIRFPTQRRIACPSDNDLCIEITSCPVALTGFRAGKQPKICGWTKEVPRVCCPQDNKRIDDPPDVQNKGRKISSISPKGCGTRKLEPDPIVFSSSINITDPSIGIEPRNAADNDSSLPPTDLSEIFPIQFAVGGTPVSQKWPWMLSTFHHSLSRL</sequence>
<proteinExistence type="predicted"/>
<evidence type="ECO:0000313" key="3">
    <source>
        <dbReference type="EMBL" id="GFT38795.1"/>
    </source>
</evidence>
<feature type="region of interest" description="Disordered" evidence="1">
    <location>
        <begin position="75"/>
        <end position="98"/>
    </location>
</feature>
<comment type="caution">
    <text evidence="3">The sequence shown here is derived from an EMBL/GenBank/DDBJ whole genome shotgun (WGS) entry which is preliminary data.</text>
</comment>
<reference evidence="3" key="1">
    <citation type="submission" date="2020-08" db="EMBL/GenBank/DDBJ databases">
        <title>Multicomponent nature underlies the extraordinary mechanical properties of spider dragline silk.</title>
        <authorList>
            <person name="Kono N."/>
            <person name="Nakamura H."/>
            <person name="Mori M."/>
            <person name="Yoshida Y."/>
            <person name="Ohtoshi R."/>
            <person name="Malay A.D."/>
            <person name="Moran D.A.P."/>
            <person name="Tomita M."/>
            <person name="Numata K."/>
            <person name="Arakawa K."/>
        </authorList>
    </citation>
    <scope>NUCLEOTIDE SEQUENCE</scope>
</reference>
<protein>
    <recommendedName>
        <fullName evidence="5">Spider venom protein</fullName>
    </recommendedName>
</protein>
<evidence type="ECO:0000313" key="4">
    <source>
        <dbReference type="Proteomes" id="UP000887013"/>
    </source>
</evidence>
<feature type="chain" id="PRO_5036489595" description="Spider venom protein" evidence="2">
    <location>
        <begin position="22"/>
        <end position="175"/>
    </location>
</feature>
<evidence type="ECO:0000256" key="1">
    <source>
        <dbReference type="SAM" id="MobiDB-lite"/>
    </source>
</evidence>
<accession>A0A8X6NW62</accession>
<name>A0A8X6NW62_NEPPI</name>
<dbReference type="EMBL" id="BMAW01063124">
    <property type="protein sequence ID" value="GFT38795.1"/>
    <property type="molecule type" value="Genomic_DNA"/>
</dbReference>
<dbReference type="OrthoDB" id="6436894at2759"/>
<keyword evidence="2" id="KW-0732">Signal</keyword>
<evidence type="ECO:0008006" key="5">
    <source>
        <dbReference type="Google" id="ProtNLM"/>
    </source>
</evidence>
<dbReference type="AlphaFoldDB" id="A0A8X6NW62"/>
<dbReference type="Proteomes" id="UP000887013">
    <property type="component" value="Unassembled WGS sequence"/>
</dbReference>
<keyword evidence="4" id="KW-1185">Reference proteome</keyword>
<evidence type="ECO:0000256" key="2">
    <source>
        <dbReference type="SAM" id="SignalP"/>
    </source>
</evidence>